<dbReference type="RefSeq" id="WP_116016151.1">
    <property type="nucleotide sequence ID" value="NZ_QUOT01000001.1"/>
</dbReference>
<organism evidence="1 2">
    <name type="scientific">Thalassotalea euphylliae</name>
    <dbReference type="NCBI Taxonomy" id="1655234"/>
    <lineage>
        <taxon>Bacteria</taxon>
        <taxon>Pseudomonadati</taxon>
        <taxon>Pseudomonadota</taxon>
        <taxon>Gammaproteobacteria</taxon>
        <taxon>Alteromonadales</taxon>
        <taxon>Colwelliaceae</taxon>
        <taxon>Thalassotalea</taxon>
    </lineage>
</organism>
<protein>
    <submittedName>
        <fullName evidence="1">Uncharacterized protein</fullName>
    </submittedName>
</protein>
<evidence type="ECO:0000313" key="1">
    <source>
        <dbReference type="EMBL" id="REL31369.1"/>
    </source>
</evidence>
<name>A0A3E0U3L6_9GAMM</name>
<sequence>MEQLLVFEKIRYQIDPPNNIFTVKVARNIDYKDIVVHYGNLMEDEGYYAGLNGLYDFSQLKRITGDHQILIDTAEVMNDPQVVSSPAKTAIVVFEKFGLFYEVLNRFCQASTPSQNDFQIFDVSEKAEIERFLALPKNYYQLASDALPA</sequence>
<accession>A0A3E0U3L6</accession>
<keyword evidence="2" id="KW-1185">Reference proteome</keyword>
<dbReference type="AlphaFoldDB" id="A0A3E0U3L6"/>
<evidence type="ECO:0000313" key="2">
    <source>
        <dbReference type="Proteomes" id="UP000256899"/>
    </source>
</evidence>
<dbReference type="EMBL" id="QUOT01000001">
    <property type="protein sequence ID" value="REL31369.1"/>
    <property type="molecule type" value="Genomic_DNA"/>
</dbReference>
<proteinExistence type="predicted"/>
<gene>
    <name evidence="1" type="ORF">DXX94_11945</name>
</gene>
<reference evidence="2" key="1">
    <citation type="submission" date="2018-08" db="EMBL/GenBank/DDBJ databases">
        <title>Thalassotalea euphylliae genome.</title>
        <authorList>
            <person name="Summers S."/>
            <person name="Rice S.A."/>
            <person name="Freckelton M.L."/>
            <person name="Nedved B.T."/>
            <person name="Hadfield M.G."/>
        </authorList>
    </citation>
    <scope>NUCLEOTIDE SEQUENCE [LARGE SCALE GENOMIC DNA]</scope>
    <source>
        <strain evidence="2">H3</strain>
    </source>
</reference>
<comment type="caution">
    <text evidence="1">The sequence shown here is derived from an EMBL/GenBank/DDBJ whole genome shotgun (WGS) entry which is preliminary data.</text>
</comment>
<dbReference type="Proteomes" id="UP000256899">
    <property type="component" value="Unassembled WGS sequence"/>
</dbReference>